<evidence type="ECO:0000256" key="1">
    <source>
        <dbReference type="ARBA" id="ARBA00001231"/>
    </source>
</evidence>
<dbReference type="InterPro" id="IPR019800">
    <property type="entry name" value="Glyco_hydro_3_AS"/>
</dbReference>
<name>A0A1H6I4P1_9ACTN</name>
<dbReference type="EC" id="3.2.1.52" evidence="3"/>
<reference evidence="8 9" key="1">
    <citation type="submission" date="2016-10" db="EMBL/GenBank/DDBJ databases">
        <authorList>
            <person name="Varghese N."/>
            <person name="Submissions S."/>
        </authorList>
    </citation>
    <scope>NUCLEOTIDE SEQUENCE [LARGE SCALE GENOMIC DNA]</scope>
    <source>
        <strain evidence="8 9">WCP15</strain>
    </source>
</reference>
<evidence type="ECO:0000256" key="4">
    <source>
        <dbReference type="ARBA" id="ARBA00022801"/>
    </source>
</evidence>
<evidence type="ECO:0000256" key="2">
    <source>
        <dbReference type="ARBA" id="ARBA00005336"/>
    </source>
</evidence>
<dbReference type="EMBL" id="FNWT01000002">
    <property type="protein sequence ID" value="SEH42501.1"/>
    <property type="molecule type" value="Genomic_DNA"/>
</dbReference>
<evidence type="ECO:0000256" key="6">
    <source>
        <dbReference type="SAM" id="SignalP"/>
    </source>
</evidence>
<keyword evidence="6" id="KW-0732">Signal</keyword>
<accession>A0A1H6I4P1</accession>
<dbReference type="PROSITE" id="PS00775">
    <property type="entry name" value="GLYCOSYL_HYDROL_F3"/>
    <property type="match status" value="1"/>
</dbReference>
<comment type="catalytic activity">
    <reaction evidence="1">
        <text>Hydrolysis of terminal non-reducing N-acetyl-D-hexosamine residues in N-acetyl-beta-D-hexosaminides.</text>
        <dbReference type="EC" id="3.2.1.52"/>
    </reaction>
</comment>
<proteinExistence type="inferred from homology"/>
<dbReference type="InterPro" id="IPR036962">
    <property type="entry name" value="Glyco_hydro_3_N_sf"/>
</dbReference>
<comment type="similarity">
    <text evidence="2">Belongs to the glycosyl hydrolase 3 family.</text>
</comment>
<dbReference type="InterPro" id="IPR006311">
    <property type="entry name" value="TAT_signal"/>
</dbReference>
<protein>
    <recommendedName>
        <fullName evidence="3">beta-N-acetylhexosaminidase</fullName>
        <ecNumber evidence="3">3.2.1.52</ecNumber>
    </recommendedName>
</protein>
<keyword evidence="9" id="KW-1185">Reference proteome</keyword>
<dbReference type="InterPro" id="IPR017853">
    <property type="entry name" value="GH"/>
</dbReference>
<keyword evidence="5" id="KW-0326">Glycosidase</keyword>
<dbReference type="PROSITE" id="PS51318">
    <property type="entry name" value="TAT"/>
    <property type="match status" value="1"/>
</dbReference>
<dbReference type="PANTHER" id="PTHR30480:SF13">
    <property type="entry name" value="BETA-HEXOSAMINIDASE"/>
    <property type="match status" value="1"/>
</dbReference>
<dbReference type="PANTHER" id="PTHR30480">
    <property type="entry name" value="BETA-HEXOSAMINIDASE-RELATED"/>
    <property type="match status" value="1"/>
</dbReference>
<evidence type="ECO:0000256" key="5">
    <source>
        <dbReference type="ARBA" id="ARBA00023295"/>
    </source>
</evidence>
<gene>
    <name evidence="8" type="ORF">SAMN05216447_10289</name>
</gene>
<feature type="signal peptide" evidence="6">
    <location>
        <begin position="1"/>
        <end position="22"/>
    </location>
</feature>
<comment type="caution">
    <text evidence="8">The sequence shown here is derived from an EMBL/GenBank/DDBJ whole genome shotgun (WGS) entry which is preliminary data.</text>
</comment>
<evidence type="ECO:0000313" key="8">
    <source>
        <dbReference type="EMBL" id="SEH42501.1"/>
    </source>
</evidence>
<keyword evidence="4" id="KW-0378">Hydrolase</keyword>
<dbReference type="Gene3D" id="3.20.20.300">
    <property type="entry name" value="Glycoside hydrolase, family 3, N-terminal domain"/>
    <property type="match status" value="1"/>
</dbReference>
<dbReference type="Proteomes" id="UP000199135">
    <property type="component" value="Unassembled WGS sequence"/>
</dbReference>
<organism evidence="8 9">
    <name type="scientific">Parafannyhessea umbonata</name>
    <dbReference type="NCBI Taxonomy" id="604330"/>
    <lineage>
        <taxon>Bacteria</taxon>
        <taxon>Bacillati</taxon>
        <taxon>Actinomycetota</taxon>
        <taxon>Coriobacteriia</taxon>
        <taxon>Coriobacteriales</taxon>
        <taxon>Atopobiaceae</taxon>
        <taxon>Parafannyhessea</taxon>
    </lineage>
</organism>
<evidence type="ECO:0000256" key="3">
    <source>
        <dbReference type="ARBA" id="ARBA00012663"/>
    </source>
</evidence>
<evidence type="ECO:0000259" key="7">
    <source>
        <dbReference type="Pfam" id="PF00933"/>
    </source>
</evidence>
<dbReference type="SUPFAM" id="SSF51445">
    <property type="entry name" value="(Trans)glycosidases"/>
    <property type="match status" value="1"/>
</dbReference>
<feature type="chain" id="PRO_5045431652" description="beta-N-acetylhexosaminidase" evidence="6">
    <location>
        <begin position="23"/>
        <end position="410"/>
    </location>
</feature>
<dbReference type="Pfam" id="PF00933">
    <property type="entry name" value="Glyco_hydro_3"/>
    <property type="match status" value="1"/>
</dbReference>
<dbReference type="InterPro" id="IPR001764">
    <property type="entry name" value="Glyco_hydro_3_N"/>
</dbReference>
<feature type="domain" description="Glycoside hydrolase family 3 N-terminal" evidence="7">
    <location>
        <begin position="68"/>
        <end position="398"/>
    </location>
</feature>
<evidence type="ECO:0000313" key="9">
    <source>
        <dbReference type="Proteomes" id="UP000199135"/>
    </source>
</evidence>
<dbReference type="InterPro" id="IPR050226">
    <property type="entry name" value="NagZ_Beta-hexosaminidase"/>
</dbReference>
<sequence>MQYSATSWSLSRRSFVAASALAASTAATCGLSACGQNANDAEDAREGGEVGEPLDQKVGRLLSSLSREQKVAQLFVVHPEALTGVGTQTSAGDATREALGAHPVGGLILSASNLVDPAQTEELVARLKSLGREAAAGLVPLVAVDEEGGTVSRVASNPAFDIANVGNMSDVGQTGDPARARDAAATIAAYLGGYGFGVDFAPVCDVVSDPANSSMALRSFGSDPDVVSAMASAQIEAFCEGGICCCAKHFPGIGNAQGDSHEQMISLGKDLDELKALELRPFAAAIESDVPMVMVGHLSCPAVVGDKTPASLSSVMVQGLLRSQMGYEGVVITDSLDMGAVATWVRKDCQGVAALAAGCDLILTPVDFDEAYRGVLDALDSGELSQERLDESVRRIIALKLRFSLVSEDA</sequence>
<dbReference type="RefSeq" id="WP_078686977.1">
    <property type="nucleotide sequence ID" value="NZ_FNWT01000002.1"/>
</dbReference>